<sequence length="286" mass="31922">MTESLEHQIIEAGAEELGARDLHGHESPDHKWRNRVRILGILCLALAAAYGVYDHMSGNTAFGFVGIICLVITATWDKAGEKIKSFAGILVSSSTADVVGSIARWTRHFFRHGDYIVRGILLFLAVGATAFICKYFIGNFNLLPPYLDLAVKRLGPSLAIVSLVLYPASLVSKRIFELSAYNFDQVVRRYEFAFYASVALFSITVIALFAGVEIEGSDKLPVHSGGTLTKGPTWPDDTKWLFVKIAVIWLIWVIATGACIISRFFEWSWRDRPTMLRGQRVKHRVV</sequence>
<keyword evidence="1" id="KW-0472">Membrane</keyword>
<reference evidence="3" key="1">
    <citation type="submission" date="2016-08" db="EMBL/GenBank/DDBJ databases">
        <authorList>
            <person name="Varghese N."/>
            <person name="Submissions Spin"/>
        </authorList>
    </citation>
    <scope>NUCLEOTIDE SEQUENCE [LARGE SCALE GENOMIC DNA]</scope>
    <source>
        <strain evidence="3">ERR11</strain>
    </source>
</reference>
<feature type="transmembrane region" description="Helical" evidence="1">
    <location>
        <begin position="115"/>
        <end position="137"/>
    </location>
</feature>
<feature type="transmembrane region" description="Helical" evidence="1">
    <location>
        <begin position="149"/>
        <end position="171"/>
    </location>
</feature>
<evidence type="ECO:0000256" key="1">
    <source>
        <dbReference type="SAM" id="Phobius"/>
    </source>
</evidence>
<accession>A0A1C3XUD9</accession>
<feature type="transmembrane region" description="Helical" evidence="1">
    <location>
        <begin position="36"/>
        <end position="53"/>
    </location>
</feature>
<keyword evidence="1" id="KW-1133">Transmembrane helix</keyword>
<evidence type="ECO:0000313" key="2">
    <source>
        <dbReference type="EMBL" id="SCB55872.1"/>
    </source>
</evidence>
<gene>
    <name evidence="2" type="ORF">GA0061098_10582</name>
</gene>
<feature type="transmembrane region" description="Helical" evidence="1">
    <location>
        <begin position="241"/>
        <end position="265"/>
    </location>
</feature>
<protein>
    <submittedName>
        <fullName evidence="2">Uncharacterized protein</fullName>
    </submittedName>
</protein>
<feature type="transmembrane region" description="Helical" evidence="1">
    <location>
        <begin position="59"/>
        <end position="76"/>
    </location>
</feature>
<evidence type="ECO:0000313" key="3">
    <source>
        <dbReference type="Proteomes" id="UP000199184"/>
    </source>
</evidence>
<organism evidence="2 3">
    <name type="scientific">Bradyrhizobium shewense</name>
    <dbReference type="NCBI Taxonomy" id="1761772"/>
    <lineage>
        <taxon>Bacteria</taxon>
        <taxon>Pseudomonadati</taxon>
        <taxon>Pseudomonadota</taxon>
        <taxon>Alphaproteobacteria</taxon>
        <taxon>Hyphomicrobiales</taxon>
        <taxon>Nitrobacteraceae</taxon>
        <taxon>Bradyrhizobium</taxon>
    </lineage>
</organism>
<dbReference type="EMBL" id="FMAI01000058">
    <property type="protein sequence ID" value="SCB55872.1"/>
    <property type="molecule type" value="Genomic_DNA"/>
</dbReference>
<dbReference type="Proteomes" id="UP000199184">
    <property type="component" value="Unassembled WGS sequence"/>
</dbReference>
<keyword evidence="3" id="KW-1185">Reference proteome</keyword>
<name>A0A1C3XUD9_9BRAD</name>
<proteinExistence type="predicted"/>
<keyword evidence="1" id="KW-0812">Transmembrane</keyword>
<feature type="transmembrane region" description="Helical" evidence="1">
    <location>
        <begin position="192"/>
        <end position="212"/>
    </location>
</feature>
<dbReference type="AlphaFoldDB" id="A0A1C3XUD9"/>